<evidence type="ECO:0000256" key="1">
    <source>
        <dbReference type="ARBA" id="ARBA00023125"/>
    </source>
</evidence>
<dbReference type="RefSeq" id="WP_267542660.1">
    <property type="nucleotide sequence ID" value="NZ_JAPNKA010000002.1"/>
</dbReference>
<dbReference type="InterPro" id="IPR010982">
    <property type="entry name" value="Lambda_DNA-bd_dom_sf"/>
</dbReference>
<dbReference type="CDD" id="cd00093">
    <property type="entry name" value="HTH_XRE"/>
    <property type="match status" value="1"/>
</dbReference>
<name>A0ABT4APZ6_9BACT</name>
<evidence type="ECO:0000313" key="4">
    <source>
        <dbReference type="Proteomes" id="UP001207654"/>
    </source>
</evidence>
<dbReference type="InterPro" id="IPR001387">
    <property type="entry name" value="Cro/C1-type_HTH"/>
</dbReference>
<dbReference type="Gene3D" id="1.10.260.40">
    <property type="entry name" value="lambda repressor-like DNA-binding domains"/>
    <property type="match status" value="1"/>
</dbReference>
<dbReference type="EMBL" id="JAPNKA010000002">
    <property type="protein sequence ID" value="MCY1083783.1"/>
    <property type="molecule type" value="Genomic_DNA"/>
</dbReference>
<gene>
    <name evidence="3" type="ORF">OV287_56020</name>
</gene>
<proteinExistence type="predicted"/>
<comment type="caution">
    <text evidence="3">The sequence shown here is derived from an EMBL/GenBank/DDBJ whole genome shotgun (WGS) entry which is preliminary data.</text>
</comment>
<dbReference type="PANTHER" id="PTHR46797:SF1">
    <property type="entry name" value="METHYLPHOSPHONATE SYNTHASE"/>
    <property type="match status" value="1"/>
</dbReference>
<keyword evidence="4" id="KW-1185">Reference proteome</keyword>
<dbReference type="SUPFAM" id="SSF47413">
    <property type="entry name" value="lambda repressor-like DNA-binding domains"/>
    <property type="match status" value="1"/>
</dbReference>
<keyword evidence="1" id="KW-0238">DNA-binding</keyword>
<sequence>MNRRVPAVNLKRLAPRIGAACRAARQKLQLTQEDVAERVGLATEVYGRLERGNMTPSVPTLRKLCLSLNLSADVALALDDTAELPPRPMLEEEQSADVRRLLRRARELPPDRLKILLQLANVFAKDAGARTEQPRAAEDAA</sequence>
<dbReference type="Proteomes" id="UP001207654">
    <property type="component" value="Unassembled WGS sequence"/>
</dbReference>
<feature type="domain" description="HTH cro/C1-type" evidence="2">
    <location>
        <begin position="22"/>
        <end position="75"/>
    </location>
</feature>
<dbReference type="SMART" id="SM00530">
    <property type="entry name" value="HTH_XRE"/>
    <property type="match status" value="1"/>
</dbReference>
<organism evidence="3 4">
    <name type="scientific">Archangium lansingense</name>
    <dbReference type="NCBI Taxonomy" id="2995310"/>
    <lineage>
        <taxon>Bacteria</taxon>
        <taxon>Pseudomonadati</taxon>
        <taxon>Myxococcota</taxon>
        <taxon>Myxococcia</taxon>
        <taxon>Myxococcales</taxon>
        <taxon>Cystobacterineae</taxon>
        <taxon>Archangiaceae</taxon>
        <taxon>Archangium</taxon>
    </lineage>
</organism>
<dbReference type="Pfam" id="PF01381">
    <property type="entry name" value="HTH_3"/>
    <property type="match status" value="1"/>
</dbReference>
<accession>A0ABT4APZ6</accession>
<evidence type="ECO:0000313" key="3">
    <source>
        <dbReference type="EMBL" id="MCY1083783.1"/>
    </source>
</evidence>
<protein>
    <submittedName>
        <fullName evidence="3">Helix-turn-helix transcriptional regulator</fullName>
    </submittedName>
</protein>
<dbReference type="PANTHER" id="PTHR46797">
    <property type="entry name" value="HTH-TYPE TRANSCRIPTIONAL REGULATOR"/>
    <property type="match status" value="1"/>
</dbReference>
<dbReference type="InterPro" id="IPR050807">
    <property type="entry name" value="TransReg_Diox_bact_type"/>
</dbReference>
<reference evidence="3 4" key="1">
    <citation type="submission" date="2022-11" db="EMBL/GenBank/DDBJ databases">
        <title>Minimal conservation of predation-associated metabolite biosynthetic gene clusters underscores biosynthetic potential of Myxococcota including descriptions for ten novel species: Archangium lansinium sp. nov., Myxococcus landrumus sp. nov., Nannocystis bai.</title>
        <authorList>
            <person name="Ahearne A."/>
            <person name="Stevens C."/>
            <person name="Phillips K."/>
        </authorList>
    </citation>
    <scope>NUCLEOTIDE SEQUENCE [LARGE SCALE GENOMIC DNA]</scope>
    <source>
        <strain evidence="3 4">MIWBW</strain>
    </source>
</reference>
<dbReference type="PROSITE" id="PS50943">
    <property type="entry name" value="HTH_CROC1"/>
    <property type="match status" value="1"/>
</dbReference>
<evidence type="ECO:0000259" key="2">
    <source>
        <dbReference type="PROSITE" id="PS50943"/>
    </source>
</evidence>